<keyword evidence="7 9" id="KW-1133">Transmembrane helix</keyword>
<evidence type="ECO:0000313" key="10">
    <source>
        <dbReference type="EMBL" id="KKK71661.1"/>
    </source>
</evidence>
<evidence type="ECO:0000256" key="8">
    <source>
        <dbReference type="ARBA" id="ARBA00023136"/>
    </source>
</evidence>
<evidence type="ECO:0008006" key="11">
    <source>
        <dbReference type="Google" id="ProtNLM"/>
    </source>
</evidence>
<evidence type="ECO:0000256" key="3">
    <source>
        <dbReference type="ARBA" id="ARBA00022475"/>
    </source>
</evidence>
<keyword evidence="4" id="KW-0997">Cell inner membrane</keyword>
<feature type="transmembrane region" description="Helical" evidence="9">
    <location>
        <begin position="44"/>
        <end position="72"/>
    </location>
</feature>
<keyword evidence="6" id="KW-0029">Amino-acid transport</keyword>
<dbReference type="GO" id="GO:0015173">
    <property type="term" value="F:aromatic amino acid transmembrane transporter activity"/>
    <property type="evidence" value="ECO:0007669"/>
    <property type="project" value="InterPro"/>
</dbReference>
<organism evidence="10">
    <name type="scientific">marine sediment metagenome</name>
    <dbReference type="NCBI Taxonomy" id="412755"/>
    <lineage>
        <taxon>unclassified sequences</taxon>
        <taxon>metagenomes</taxon>
        <taxon>ecological metagenomes</taxon>
    </lineage>
</organism>
<gene>
    <name evidence="10" type="ORF">LCGC14_2911690</name>
</gene>
<dbReference type="PANTHER" id="PTHR46997">
    <property type="entry name" value="LOW AFFINITY TRYPTOPHAN PERMEASE-RELATED"/>
    <property type="match status" value="1"/>
</dbReference>
<evidence type="ECO:0000256" key="9">
    <source>
        <dbReference type="SAM" id="Phobius"/>
    </source>
</evidence>
<evidence type="ECO:0000256" key="4">
    <source>
        <dbReference type="ARBA" id="ARBA00022519"/>
    </source>
</evidence>
<evidence type="ECO:0000256" key="2">
    <source>
        <dbReference type="ARBA" id="ARBA00022448"/>
    </source>
</evidence>
<sequence length="176" mass="19853">MYLIWEFLILGIIPLEGKFGLKQALSQNLDAIQPLRYYTNIKGIYYIGQFFSFFAITTSFLGVSLGLFDFIADGFKIQKKGIKKILIALITFLPPIVITLINPKLFLVALNYAGGIGGALLLVLLPTIMVYSKRYIKKEKATNQLFGGKPILFVICIFVVFVLFVEIFQEINRIVS</sequence>
<feature type="transmembrane region" description="Helical" evidence="9">
    <location>
        <begin position="151"/>
        <end position="169"/>
    </location>
</feature>
<evidence type="ECO:0000256" key="7">
    <source>
        <dbReference type="ARBA" id="ARBA00022989"/>
    </source>
</evidence>
<dbReference type="GO" id="GO:0003333">
    <property type="term" value="P:amino acid transmembrane transport"/>
    <property type="evidence" value="ECO:0007669"/>
    <property type="project" value="InterPro"/>
</dbReference>
<protein>
    <recommendedName>
        <fullName evidence="11">Amino acid transporter transmembrane domain-containing protein</fullName>
    </recommendedName>
</protein>
<proteinExistence type="predicted"/>
<keyword evidence="3" id="KW-1003">Cell membrane</keyword>
<keyword evidence="8 9" id="KW-0472">Membrane</keyword>
<dbReference type="PANTHER" id="PTHR46997:SF2">
    <property type="entry name" value="TYROSINE-SPECIFIC TRANSPORT SYSTEM"/>
    <property type="match status" value="1"/>
</dbReference>
<dbReference type="InterPro" id="IPR018227">
    <property type="entry name" value="Amino_acid_transport_2"/>
</dbReference>
<evidence type="ECO:0000256" key="5">
    <source>
        <dbReference type="ARBA" id="ARBA00022692"/>
    </source>
</evidence>
<evidence type="ECO:0000256" key="6">
    <source>
        <dbReference type="ARBA" id="ARBA00022970"/>
    </source>
</evidence>
<dbReference type="EMBL" id="LAZR01057630">
    <property type="protein sequence ID" value="KKK71661.1"/>
    <property type="molecule type" value="Genomic_DNA"/>
</dbReference>
<dbReference type="GO" id="GO:0005886">
    <property type="term" value="C:plasma membrane"/>
    <property type="evidence" value="ECO:0007669"/>
    <property type="project" value="UniProtKB-SubCell"/>
</dbReference>
<accession>A0A0F9AHK0</accession>
<comment type="subcellular location">
    <subcellularLocation>
        <location evidence="1">Cell inner membrane</location>
        <topology evidence="1">Multi-pass membrane protein</topology>
    </subcellularLocation>
</comment>
<comment type="caution">
    <text evidence="10">The sequence shown here is derived from an EMBL/GenBank/DDBJ whole genome shotgun (WGS) entry which is preliminary data.</text>
</comment>
<feature type="transmembrane region" description="Helical" evidence="9">
    <location>
        <begin position="109"/>
        <end position="131"/>
    </location>
</feature>
<dbReference type="AlphaFoldDB" id="A0A0F9AHK0"/>
<feature type="transmembrane region" description="Helical" evidence="9">
    <location>
        <begin position="84"/>
        <end position="103"/>
    </location>
</feature>
<dbReference type="Pfam" id="PF03222">
    <property type="entry name" value="Trp_Tyr_perm"/>
    <property type="match status" value="1"/>
</dbReference>
<keyword evidence="2" id="KW-0813">Transport</keyword>
<evidence type="ECO:0000256" key="1">
    <source>
        <dbReference type="ARBA" id="ARBA00004429"/>
    </source>
</evidence>
<reference evidence="10" key="1">
    <citation type="journal article" date="2015" name="Nature">
        <title>Complex archaea that bridge the gap between prokaryotes and eukaryotes.</title>
        <authorList>
            <person name="Spang A."/>
            <person name="Saw J.H."/>
            <person name="Jorgensen S.L."/>
            <person name="Zaremba-Niedzwiedzka K."/>
            <person name="Martijn J."/>
            <person name="Lind A.E."/>
            <person name="van Eijk R."/>
            <person name="Schleper C."/>
            <person name="Guy L."/>
            <person name="Ettema T.J."/>
        </authorList>
    </citation>
    <scope>NUCLEOTIDE SEQUENCE</scope>
</reference>
<name>A0A0F9AHK0_9ZZZZ</name>
<keyword evidence="5 9" id="KW-0812">Transmembrane</keyword>
<dbReference type="InterPro" id="IPR013059">
    <property type="entry name" value="Trp_tyr_transpt"/>
</dbReference>